<reference evidence="2" key="2">
    <citation type="submission" date="2015-01" db="EMBL/GenBank/DDBJ databases">
        <title>Evolutionary Origins and Diversification of the Mycorrhizal Mutualists.</title>
        <authorList>
            <consortium name="DOE Joint Genome Institute"/>
            <consortium name="Mycorrhizal Genomics Consortium"/>
            <person name="Kohler A."/>
            <person name="Kuo A."/>
            <person name="Nagy L.G."/>
            <person name="Floudas D."/>
            <person name="Copeland A."/>
            <person name="Barry K.W."/>
            <person name="Cichocki N."/>
            <person name="Veneault-Fourrey C."/>
            <person name="LaButti K."/>
            <person name="Lindquist E.A."/>
            <person name="Lipzen A."/>
            <person name="Lundell T."/>
            <person name="Morin E."/>
            <person name="Murat C."/>
            <person name="Riley R."/>
            <person name="Ohm R."/>
            <person name="Sun H."/>
            <person name="Tunlid A."/>
            <person name="Henrissat B."/>
            <person name="Grigoriev I.V."/>
            <person name="Hibbett D.S."/>
            <person name="Martin F."/>
        </authorList>
    </citation>
    <scope>NUCLEOTIDE SEQUENCE [LARGE SCALE GENOMIC DNA]</scope>
    <source>
        <strain evidence="2">ATCC 200175</strain>
    </source>
</reference>
<reference evidence="1 2" key="1">
    <citation type="submission" date="2014-06" db="EMBL/GenBank/DDBJ databases">
        <authorList>
            <consortium name="DOE Joint Genome Institute"/>
            <person name="Kuo A."/>
            <person name="Kohler A."/>
            <person name="Nagy L.G."/>
            <person name="Floudas D."/>
            <person name="Copeland A."/>
            <person name="Barry K.W."/>
            <person name="Cichocki N."/>
            <person name="Veneault-Fourrey C."/>
            <person name="LaButti K."/>
            <person name="Lindquist E.A."/>
            <person name="Lipzen A."/>
            <person name="Lundell T."/>
            <person name="Morin E."/>
            <person name="Murat C."/>
            <person name="Sun H."/>
            <person name="Tunlid A."/>
            <person name="Henrissat B."/>
            <person name="Grigoriev I.V."/>
            <person name="Hibbett D.S."/>
            <person name="Martin F."/>
            <person name="Nordberg H.P."/>
            <person name="Cantor M.N."/>
            <person name="Hua S.X."/>
        </authorList>
    </citation>
    <scope>NUCLEOTIDE SEQUENCE [LARGE SCALE GENOMIC DNA]</scope>
    <source>
        <strain evidence="1 2">ATCC 200175</strain>
    </source>
</reference>
<dbReference type="Proteomes" id="UP000053647">
    <property type="component" value="Unassembled WGS sequence"/>
</dbReference>
<accession>A0A0C9U1G8</accession>
<dbReference type="OrthoDB" id="771136at2759"/>
<dbReference type="AlphaFoldDB" id="A0A0C9U1G8"/>
<protein>
    <submittedName>
        <fullName evidence="1">Uncharacterized protein</fullName>
    </submittedName>
</protein>
<evidence type="ECO:0000313" key="1">
    <source>
        <dbReference type="EMBL" id="KIJ13296.1"/>
    </source>
</evidence>
<dbReference type="EMBL" id="KN819353">
    <property type="protein sequence ID" value="KIJ13296.1"/>
    <property type="molecule type" value="Genomic_DNA"/>
</dbReference>
<organism evidence="1 2">
    <name type="scientific">Paxillus involutus ATCC 200175</name>
    <dbReference type="NCBI Taxonomy" id="664439"/>
    <lineage>
        <taxon>Eukaryota</taxon>
        <taxon>Fungi</taxon>
        <taxon>Dikarya</taxon>
        <taxon>Basidiomycota</taxon>
        <taxon>Agaricomycotina</taxon>
        <taxon>Agaricomycetes</taxon>
        <taxon>Agaricomycetidae</taxon>
        <taxon>Boletales</taxon>
        <taxon>Paxilineae</taxon>
        <taxon>Paxillaceae</taxon>
        <taxon>Paxillus</taxon>
    </lineage>
</organism>
<evidence type="ECO:0000313" key="2">
    <source>
        <dbReference type="Proteomes" id="UP000053647"/>
    </source>
</evidence>
<name>A0A0C9U1G8_PAXIN</name>
<sequence>MSNLPRERSVNGEDTSSGILSPIVSDLFTLHASAPMLTALTLERSANGEDTSGSVLSVGEYDPRFTNVSATPSSSSRWTLVMSSMSVNGKDYTLTSDVEASTDGSTMQVRA</sequence>
<gene>
    <name evidence="1" type="ORF">PAXINDRAFT_13866</name>
</gene>
<proteinExistence type="predicted"/>
<dbReference type="HOGENOM" id="CLU_2159178_0_0_1"/>
<keyword evidence="2" id="KW-1185">Reference proteome</keyword>